<gene>
    <name evidence="1" type="ORF">C4K04_3901</name>
</gene>
<protein>
    <submittedName>
        <fullName evidence="1">Uncharacterized protein</fullName>
    </submittedName>
</protein>
<dbReference type="Proteomes" id="UP000268048">
    <property type="component" value="Chromosome"/>
</dbReference>
<dbReference type="EMBL" id="CP027753">
    <property type="protein sequence ID" value="AZE49570.1"/>
    <property type="molecule type" value="Genomic_DNA"/>
</dbReference>
<accession>A0A3G7TR63</accession>
<evidence type="ECO:0000313" key="2">
    <source>
        <dbReference type="Proteomes" id="UP000268048"/>
    </source>
</evidence>
<organism evidence="1 2">
    <name type="scientific">Pseudomonas chlororaphis</name>
    <dbReference type="NCBI Taxonomy" id="587753"/>
    <lineage>
        <taxon>Bacteria</taxon>
        <taxon>Pseudomonadati</taxon>
        <taxon>Pseudomonadota</taxon>
        <taxon>Gammaproteobacteria</taxon>
        <taxon>Pseudomonadales</taxon>
        <taxon>Pseudomonadaceae</taxon>
        <taxon>Pseudomonas</taxon>
    </lineage>
</organism>
<name>A0A3G7TR63_9PSED</name>
<proteinExistence type="predicted"/>
<sequence length="34" mass="3612">MSVVVGIAAAIHDRSYGVDVAFYIQISCNREVAG</sequence>
<reference evidence="1 2" key="1">
    <citation type="submission" date="2018-03" db="EMBL/GenBank/DDBJ databases">
        <title>Diversity of phytobeneficial traits revealed by whole-genome analysis of worldwide-isolated phenazine-producing Pseudomonas spp.</title>
        <authorList>
            <person name="Biessy A."/>
            <person name="Novinscak A."/>
            <person name="Blom J."/>
            <person name="Leger G."/>
            <person name="Thomashow L.S."/>
            <person name="Cazorla F.M."/>
            <person name="Josic D."/>
            <person name="Filion M."/>
        </authorList>
    </citation>
    <scope>NUCLEOTIDE SEQUENCE [LARGE SCALE GENOMIC DNA]</scope>
    <source>
        <strain evidence="1 2">B25</strain>
    </source>
</reference>
<dbReference type="AlphaFoldDB" id="A0A3G7TR63"/>
<evidence type="ECO:0000313" key="1">
    <source>
        <dbReference type="EMBL" id="AZE49570.1"/>
    </source>
</evidence>